<accession>A0AAQ3JPA7</accession>
<dbReference type="PANTHER" id="PTHR33168">
    <property type="entry name" value="STRESS INDUCED PROTEIN-RELATED"/>
    <property type="match status" value="1"/>
</dbReference>
<feature type="region of interest" description="Disordered" evidence="1">
    <location>
        <begin position="1"/>
        <end position="34"/>
    </location>
</feature>
<feature type="region of interest" description="Disordered" evidence="1">
    <location>
        <begin position="116"/>
        <end position="170"/>
    </location>
</feature>
<dbReference type="EMBL" id="CP136890">
    <property type="protein sequence ID" value="WOK92315.1"/>
    <property type="molecule type" value="Genomic_DNA"/>
</dbReference>
<gene>
    <name evidence="2" type="ORF">Cni_G01006</name>
</gene>
<keyword evidence="3" id="KW-1185">Reference proteome</keyword>
<feature type="compositionally biased region" description="Basic and acidic residues" evidence="1">
    <location>
        <begin position="153"/>
        <end position="163"/>
    </location>
</feature>
<organism evidence="2 3">
    <name type="scientific">Canna indica</name>
    <name type="common">Indian-shot</name>
    <dbReference type="NCBI Taxonomy" id="4628"/>
    <lineage>
        <taxon>Eukaryota</taxon>
        <taxon>Viridiplantae</taxon>
        <taxon>Streptophyta</taxon>
        <taxon>Embryophyta</taxon>
        <taxon>Tracheophyta</taxon>
        <taxon>Spermatophyta</taxon>
        <taxon>Magnoliopsida</taxon>
        <taxon>Liliopsida</taxon>
        <taxon>Zingiberales</taxon>
        <taxon>Cannaceae</taxon>
        <taxon>Canna</taxon>
    </lineage>
</organism>
<feature type="compositionally biased region" description="Gly residues" evidence="1">
    <location>
        <begin position="143"/>
        <end position="152"/>
    </location>
</feature>
<evidence type="ECO:0000313" key="2">
    <source>
        <dbReference type="EMBL" id="WOK92315.1"/>
    </source>
</evidence>
<evidence type="ECO:0000313" key="3">
    <source>
        <dbReference type="Proteomes" id="UP001327560"/>
    </source>
</evidence>
<feature type="compositionally biased region" description="Pro residues" evidence="1">
    <location>
        <begin position="19"/>
        <end position="29"/>
    </location>
</feature>
<evidence type="ECO:0000256" key="1">
    <source>
        <dbReference type="SAM" id="MobiDB-lite"/>
    </source>
</evidence>
<proteinExistence type="predicted"/>
<dbReference type="AlphaFoldDB" id="A0AAQ3JPA7"/>
<sequence length="170" mass="18976">MLNANNIKRSMEYDDRSPVSPPLTPPPKANHPHRYSLTSCFRRAAGVGEEQLESPKGPRLLVQSPTSWFRSKAQEPLEKRRRCLSLASYCGKHRRRFSVEFGYDPLSYALNFDEGSDIESPTSPLPPRLRFFSSRLPTTPPRDGGGGGGGGGFDDRERAHGVESEVPMQF</sequence>
<reference evidence="2 3" key="1">
    <citation type="submission" date="2023-10" db="EMBL/GenBank/DDBJ databases">
        <title>Chromosome-scale genome assembly provides insights into flower coloration mechanisms of Canna indica.</title>
        <authorList>
            <person name="Li C."/>
        </authorList>
    </citation>
    <scope>NUCLEOTIDE SEQUENCE [LARGE SCALE GENOMIC DNA]</scope>
    <source>
        <tissue evidence="2">Flower</tissue>
    </source>
</reference>
<protein>
    <submittedName>
        <fullName evidence="2">Uncharacterized protein</fullName>
    </submittedName>
</protein>
<name>A0AAQ3JPA7_9LILI</name>
<dbReference type="Proteomes" id="UP001327560">
    <property type="component" value="Chromosome 1"/>
</dbReference>